<name>L1J885_GUITC</name>
<dbReference type="EnsemblProtists" id="EKX44753">
    <property type="protein sequence ID" value="EKX44753"/>
    <property type="gene ID" value="GUITHDRAFT_109179"/>
</dbReference>
<dbReference type="Gene3D" id="3.40.30.10">
    <property type="entry name" value="Glutaredoxin"/>
    <property type="match status" value="1"/>
</dbReference>
<dbReference type="PROSITE" id="PS51352">
    <property type="entry name" value="THIOREDOXIN_2"/>
    <property type="match status" value="1"/>
</dbReference>
<dbReference type="RefSeq" id="XP_005831733.1">
    <property type="nucleotide sequence ID" value="XM_005831676.1"/>
</dbReference>
<sequence>MEATSPTLAASLQSGRPTVIEFYAKWCGDCKAMAKTMKTLEQQYGSDKINFVVLDAEKDANSQLVNLFRVDAIPHFAFISADRTLLTTLTGFLPPGVMEKQMVAFSQGVQLPFCGPDMCGLTPEQAMMQKGRR</sequence>
<dbReference type="eggNOG" id="KOG0907">
    <property type="taxonomic scope" value="Eukaryota"/>
</dbReference>
<reference evidence="2 4" key="1">
    <citation type="journal article" date="2012" name="Nature">
        <title>Algal genomes reveal evolutionary mosaicism and the fate of nucleomorphs.</title>
        <authorList>
            <consortium name="DOE Joint Genome Institute"/>
            <person name="Curtis B.A."/>
            <person name="Tanifuji G."/>
            <person name="Burki F."/>
            <person name="Gruber A."/>
            <person name="Irimia M."/>
            <person name="Maruyama S."/>
            <person name="Arias M.C."/>
            <person name="Ball S.G."/>
            <person name="Gile G.H."/>
            <person name="Hirakawa Y."/>
            <person name="Hopkins J.F."/>
            <person name="Kuo A."/>
            <person name="Rensing S.A."/>
            <person name="Schmutz J."/>
            <person name="Symeonidi A."/>
            <person name="Elias M."/>
            <person name="Eveleigh R.J."/>
            <person name="Herman E.K."/>
            <person name="Klute M.J."/>
            <person name="Nakayama T."/>
            <person name="Obornik M."/>
            <person name="Reyes-Prieto A."/>
            <person name="Armbrust E.V."/>
            <person name="Aves S.J."/>
            <person name="Beiko R.G."/>
            <person name="Coutinho P."/>
            <person name="Dacks J.B."/>
            <person name="Durnford D.G."/>
            <person name="Fast N.M."/>
            <person name="Green B.R."/>
            <person name="Grisdale C.J."/>
            <person name="Hempel F."/>
            <person name="Henrissat B."/>
            <person name="Hoppner M.P."/>
            <person name="Ishida K."/>
            <person name="Kim E."/>
            <person name="Koreny L."/>
            <person name="Kroth P.G."/>
            <person name="Liu Y."/>
            <person name="Malik S.B."/>
            <person name="Maier U.G."/>
            <person name="McRose D."/>
            <person name="Mock T."/>
            <person name="Neilson J.A."/>
            <person name="Onodera N.T."/>
            <person name="Poole A.M."/>
            <person name="Pritham E.J."/>
            <person name="Richards T.A."/>
            <person name="Rocap G."/>
            <person name="Roy S.W."/>
            <person name="Sarai C."/>
            <person name="Schaack S."/>
            <person name="Shirato S."/>
            <person name="Slamovits C.H."/>
            <person name="Spencer D.F."/>
            <person name="Suzuki S."/>
            <person name="Worden A.Z."/>
            <person name="Zauner S."/>
            <person name="Barry K."/>
            <person name="Bell C."/>
            <person name="Bharti A.K."/>
            <person name="Crow J.A."/>
            <person name="Grimwood J."/>
            <person name="Kramer R."/>
            <person name="Lindquist E."/>
            <person name="Lucas S."/>
            <person name="Salamov A."/>
            <person name="McFadden G.I."/>
            <person name="Lane C.E."/>
            <person name="Keeling P.J."/>
            <person name="Gray M.W."/>
            <person name="Grigoriev I.V."/>
            <person name="Archibald J.M."/>
        </authorList>
    </citation>
    <scope>NUCLEOTIDE SEQUENCE</scope>
    <source>
        <strain evidence="2 4">CCMP2712</strain>
    </source>
</reference>
<feature type="domain" description="Thioredoxin" evidence="1">
    <location>
        <begin position="1"/>
        <end position="108"/>
    </location>
</feature>
<dbReference type="GO" id="GO:0016671">
    <property type="term" value="F:oxidoreductase activity, acting on a sulfur group of donors, disulfide as acceptor"/>
    <property type="evidence" value="ECO:0007669"/>
    <property type="project" value="TreeGrafter"/>
</dbReference>
<dbReference type="HOGENOM" id="CLU_090389_10_1_1"/>
<dbReference type="KEGG" id="gtt:GUITHDRAFT_109179"/>
<evidence type="ECO:0000313" key="3">
    <source>
        <dbReference type="EnsemblProtists" id="EKX44753"/>
    </source>
</evidence>
<dbReference type="Pfam" id="PF00085">
    <property type="entry name" value="Thioredoxin"/>
    <property type="match status" value="1"/>
</dbReference>
<dbReference type="PANTHER" id="PTHR47353:SF1">
    <property type="entry name" value="THIOREDOXIN-LIKE PROTEIN HCF164, CHLOROPLASTIC"/>
    <property type="match status" value="1"/>
</dbReference>
<dbReference type="InterPro" id="IPR044241">
    <property type="entry name" value="TxlA/HCF164"/>
</dbReference>
<dbReference type="EMBL" id="JH993002">
    <property type="protein sequence ID" value="EKX44753.1"/>
    <property type="molecule type" value="Genomic_DNA"/>
</dbReference>
<evidence type="ECO:0000313" key="4">
    <source>
        <dbReference type="Proteomes" id="UP000011087"/>
    </source>
</evidence>
<protein>
    <recommendedName>
        <fullName evidence="1">Thioredoxin domain-containing protein</fullName>
    </recommendedName>
</protein>
<dbReference type="InterPro" id="IPR036249">
    <property type="entry name" value="Thioredoxin-like_sf"/>
</dbReference>
<dbReference type="Proteomes" id="UP000011087">
    <property type="component" value="Unassembled WGS sequence"/>
</dbReference>
<proteinExistence type="predicted"/>
<evidence type="ECO:0000313" key="2">
    <source>
        <dbReference type="EMBL" id="EKX44753.1"/>
    </source>
</evidence>
<dbReference type="GeneID" id="17301508"/>
<dbReference type="OMA" id="CKESAPV"/>
<keyword evidence="4" id="KW-1185">Reference proteome</keyword>
<evidence type="ECO:0000259" key="1">
    <source>
        <dbReference type="PROSITE" id="PS51352"/>
    </source>
</evidence>
<dbReference type="OrthoDB" id="2121326at2759"/>
<reference evidence="3" key="3">
    <citation type="submission" date="2015-06" db="UniProtKB">
        <authorList>
            <consortium name="EnsemblProtists"/>
        </authorList>
    </citation>
    <scope>IDENTIFICATION</scope>
</reference>
<dbReference type="AlphaFoldDB" id="L1J885"/>
<dbReference type="STRING" id="905079.L1J885"/>
<dbReference type="PaxDb" id="55529-EKX44753"/>
<organism evidence="2">
    <name type="scientific">Guillardia theta (strain CCMP2712)</name>
    <name type="common">Cryptophyte</name>
    <dbReference type="NCBI Taxonomy" id="905079"/>
    <lineage>
        <taxon>Eukaryota</taxon>
        <taxon>Cryptophyceae</taxon>
        <taxon>Pyrenomonadales</taxon>
        <taxon>Geminigeraceae</taxon>
        <taxon>Guillardia</taxon>
    </lineage>
</organism>
<dbReference type="InterPro" id="IPR013766">
    <property type="entry name" value="Thioredoxin_domain"/>
</dbReference>
<accession>L1J885</accession>
<dbReference type="SUPFAM" id="SSF52833">
    <property type="entry name" value="Thioredoxin-like"/>
    <property type="match status" value="1"/>
</dbReference>
<dbReference type="PANTHER" id="PTHR47353">
    <property type="entry name" value="THIOREDOXIN-LIKE PROTEIN HCF164, CHLOROPLASTIC"/>
    <property type="match status" value="1"/>
</dbReference>
<reference evidence="4" key="2">
    <citation type="submission" date="2012-11" db="EMBL/GenBank/DDBJ databases">
        <authorList>
            <person name="Kuo A."/>
            <person name="Curtis B.A."/>
            <person name="Tanifuji G."/>
            <person name="Burki F."/>
            <person name="Gruber A."/>
            <person name="Irimia M."/>
            <person name="Maruyama S."/>
            <person name="Arias M.C."/>
            <person name="Ball S.G."/>
            <person name="Gile G.H."/>
            <person name="Hirakawa Y."/>
            <person name="Hopkins J.F."/>
            <person name="Rensing S.A."/>
            <person name="Schmutz J."/>
            <person name="Symeonidi A."/>
            <person name="Elias M."/>
            <person name="Eveleigh R.J."/>
            <person name="Herman E.K."/>
            <person name="Klute M.J."/>
            <person name="Nakayama T."/>
            <person name="Obornik M."/>
            <person name="Reyes-Prieto A."/>
            <person name="Armbrust E.V."/>
            <person name="Aves S.J."/>
            <person name="Beiko R.G."/>
            <person name="Coutinho P."/>
            <person name="Dacks J.B."/>
            <person name="Durnford D.G."/>
            <person name="Fast N.M."/>
            <person name="Green B.R."/>
            <person name="Grisdale C."/>
            <person name="Hempe F."/>
            <person name="Henrissat B."/>
            <person name="Hoppner M.P."/>
            <person name="Ishida K.-I."/>
            <person name="Kim E."/>
            <person name="Koreny L."/>
            <person name="Kroth P.G."/>
            <person name="Liu Y."/>
            <person name="Malik S.-B."/>
            <person name="Maier U.G."/>
            <person name="McRose D."/>
            <person name="Mock T."/>
            <person name="Neilson J.A."/>
            <person name="Onodera N.T."/>
            <person name="Poole A.M."/>
            <person name="Pritham E.J."/>
            <person name="Richards T.A."/>
            <person name="Rocap G."/>
            <person name="Roy S.W."/>
            <person name="Sarai C."/>
            <person name="Schaack S."/>
            <person name="Shirato S."/>
            <person name="Slamovits C.H."/>
            <person name="Spencer D.F."/>
            <person name="Suzuki S."/>
            <person name="Worden A.Z."/>
            <person name="Zauner S."/>
            <person name="Barry K."/>
            <person name="Bell C."/>
            <person name="Bharti A.K."/>
            <person name="Crow J.A."/>
            <person name="Grimwood J."/>
            <person name="Kramer R."/>
            <person name="Lindquist E."/>
            <person name="Lucas S."/>
            <person name="Salamov A."/>
            <person name="McFadden G.I."/>
            <person name="Lane C.E."/>
            <person name="Keeling P.J."/>
            <person name="Gray M.W."/>
            <person name="Grigoriev I.V."/>
            <person name="Archibald J.M."/>
        </authorList>
    </citation>
    <scope>NUCLEOTIDE SEQUENCE</scope>
    <source>
        <strain evidence="4">CCMP2712</strain>
    </source>
</reference>
<gene>
    <name evidence="2" type="ORF">GUITHDRAFT_109179</name>
</gene>